<organism evidence="6 7">
    <name type="scientific">Naegleria lovaniensis</name>
    <name type="common">Amoeba</name>
    <dbReference type="NCBI Taxonomy" id="51637"/>
    <lineage>
        <taxon>Eukaryota</taxon>
        <taxon>Discoba</taxon>
        <taxon>Heterolobosea</taxon>
        <taxon>Tetramitia</taxon>
        <taxon>Eutetramitia</taxon>
        <taxon>Vahlkampfiidae</taxon>
        <taxon>Naegleria</taxon>
    </lineage>
</organism>
<reference evidence="6 7" key="1">
    <citation type="journal article" date="2018" name="BMC Genomics">
        <title>The genome of Naegleria lovaniensis, the basis for a comparative approach to unravel pathogenicity factors of the human pathogenic amoeba N. fowleri.</title>
        <authorList>
            <person name="Liechti N."/>
            <person name="Schurch N."/>
            <person name="Bruggmann R."/>
            <person name="Wittwer M."/>
        </authorList>
    </citation>
    <scope>NUCLEOTIDE SEQUENCE [LARGE SCALE GENOMIC DNA]</scope>
    <source>
        <strain evidence="6 7">ATCC 30569</strain>
    </source>
</reference>
<feature type="compositionally biased region" description="Acidic residues" evidence="3">
    <location>
        <begin position="37"/>
        <end position="46"/>
    </location>
</feature>
<protein>
    <recommendedName>
        <fullName evidence="8">Polynucleotide adenylyltransferase</fullName>
    </recommendedName>
</protein>
<dbReference type="InterPro" id="IPR045862">
    <property type="entry name" value="Trf4-like"/>
</dbReference>
<dbReference type="GO" id="GO:0031123">
    <property type="term" value="P:RNA 3'-end processing"/>
    <property type="evidence" value="ECO:0007669"/>
    <property type="project" value="TreeGrafter"/>
</dbReference>
<proteinExistence type="predicted"/>
<feature type="compositionally biased region" description="Polar residues" evidence="3">
    <location>
        <begin position="194"/>
        <end position="205"/>
    </location>
</feature>
<evidence type="ECO:0000256" key="3">
    <source>
        <dbReference type="SAM" id="MobiDB-lite"/>
    </source>
</evidence>
<evidence type="ECO:0000256" key="1">
    <source>
        <dbReference type="ARBA" id="ARBA00022723"/>
    </source>
</evidence>
<dbReference type="GO" id="GO:0043634">
    <property type="term" value="P:polyadenylation-dependent ncRNA catabolic process"/>
    <property type="evidence" value="ECO:0007669"/>
    <property type="project" value="TreeGrafter"/>
</dbReference>
<dbReference type="Pfam" id="PF03828">
    <property type="entry name" value="PAP_assoc"/>
    <property type="match status" value="1"/>
</dbReference>
<evidence type="ECO:0000313" key="6">
    <source>
        <dbReference type="EMBL" id="KAG2393030.1"/>
    </source>
</evidence>
<feature type="compositionally biased region" description="Basic and acidic residues" evidence="3">
    <location>
        <begin position="65"/>
        <end position="74"/>
    </location>
</feature>
<comment type="caution">
    <text evidence="6">The sequence shown here is derived from an EMBL/GenBank/DDBJ whole genome shotgun (WGS) entry which is preliminary data.</text>
</comment>
<dbReference type="PANTHER" id="PTHR23092">
    <property type="entry name" value="POLY(A) RNA POLYMERASE"/>
    <property type="match status" value="1"/>
</dbReference>
<dbReference type="GO" id="GO:1990817">
    <property type="term" value="F:poly(A) RNA polymerase activity"/>
    <property type="evidence" value="ECO:0007669"/>
    <property type="project" value="InterPro"/>
</dbReference>
<sequence length="627" mass="70754">MPLNLNVLAESDSDDDHNSSTIIQQSMKKKANLDFISFDDSEDEKDEGNNFQSATTPNQNGTNHISDHHHDDKTTTLNNITIGQTEETSTETNDQLKEENAAEVAQVTKTRDNILSLFSSAQSQWSHHYNIEMAPGQKSDAKPILSSSVKERIAALKNRKKNVSESLASSSIASVLGGVSSSSNDSREQPGAVSPSTLLADQSPTEVLDNDDDDDDVSNNITENNEEESAEGYIKIDDTITNHQFNYEAHNAYAKYQTSIPWQTQSYASYSPPLRLHFELIDFYNFVKQTKEEELVRERVIEKVTKLCKGIDPNCKIQLFGSYPAGLMLPGSDLDLHVISKSNSQKSFLEKLNRELNRSTEFVEINFIRNANVPIVKFKEALSLQEVDVSCNNADTDSSVEFIRKSSEKYPAFKYLCYFLKYFLKQRNSNMVLHGGLSSYGLSLMIISHLQMHTSNSSIEERDVTSLGTLLIDFFALYGRYFNYYFTAISPSGEGKYLPYVMKIRSGYSSSLKFSPNIIDPTNAHNNVSKGTSGLLSIRNSFSNAFDALMSPTNINKESLLSTILRVSPDLCWRRIYIHQDRSFINTCKQFAGYFTQYFGDEEEEKKSKKKRSFTNGGFNQKKKKKF</sequence>
<keyword evidence="7" id="KW-1185">Reference proteome</keyword>
<feature type="compositionally biased region" description="Acidic residues" evidence="3">
    <location>
        <begin position="208"/>
        <end position="217"/>
    </location>
</feature>
<evidence type="ECO:0000256" key="2">
    <source>
        <dbReference type="ARBA" id="ARBA00022842"/>
    </source>
</evidence>
<dbReference type="Proteomes" id="UP000816034">
    <property type="component" value="Unassembled WGS sequence"/>
</dbReference>
<dbReference type="GO" id="GO:0031499">
    <property type="term" value="C:TRAMP complex"/>
    <property type="evidence" value="ECO:0007669"/>
    <property type="project" value="TreeGrafter"/>
</dbReference>
<evidence type="ECO:0000259" key="5">
    <source>
        <dbReference type="Pfam" id="PF22600"/>
    </source>
</evidence>
<dbReference type="GO" id="GO:0003729">
    <property type="term" value="F:mRNA binding"/>
    <property type="evidence" value="ECO:0007669"/>
    <property type="project" value="TreeGrafter"/>
</dbReference>
<feature type="domain" description="Poly(A) RNA polymerase mitochondrial-like central palm" evidence="5">
    <location>
        <begin position="279"/>
        <end position="394"/>
    </location>
</feature>
<dbReference type="Gene3D" id="3.30.460.10">
    <property type="entry name" value="Beta Polymerase, domain 2"/>
    <property type="match status" value="1"/>
</dbReference>
<dbReference type="InterPro" id="IPR002058">
    <property type="entry name" value="PAP_assoc"/>
</dbReference>
<keyword evidence="2" id="KW-0460">Magnesium</keyword>
<evidence type="ECO:0000259" key="4">
    <source>
        <dbReference type="Pfam" id="PF03828"/>
    </source>
</evidence>
<dbReference type="GeneID" id="68102061"/>
<dbReference type="Pfam" id="PF22600">
    <property type="entry name" value="MTPAP-like_central"/>
    <property type="match status" value="1"/>
</dbReference>
<feature type="region of interest" description="Disordered" evidence="3">
    <location>
        <begin position="603"/>
        <end position="627"/>
    </location>
</feature>
<evidence type="ECO:0000313" key="7">
    <source>
        <dbReference type="Proteomes" id="UP000816034"/>
    </source>
</evidence>
<dbReference type="GO" id="GO:0046872">
    <property type="term" value="F:metal ion binding"/>
    <property type="evidence" value="ECO:0007669"/>
    <property type="project" value="UniProtKB-KW"/>
</dbReference>
<dbReference type="EMBL" id="PYSW02000003">
    <property type="protein sequence ID" value="KAG2393030.1"/>
    <property type="molecule type" value="Genomic_DNA"/>
</dbReference>
<dbReference type="GO" id="GO:0005739">
    <property type="term" value="C:mitochondrion"/>
    <property type="evidence" value="ECO:0007669"/>
    <property type="project" value="UniProtKB-ARBA"/>
</dbReference>
<dbReference type="PANTHER" id="PTHR23092:SF15">
    <property type="entry name" value="INACTIVE NON-CANONICAL POLY(A) RNA POLYMERASE PROTEIN TRF4-2-RELATED"/>
    <property type="match status" value="1"/>
</dbReference>
<dbReference type="SUPFAM" id="SSF81301">
    <property type="entry name" value="Nucleotidyltransferase"/>
    <property type="match status" value="1"/>
</dbReference>
<dbReference type="AlphaFoldDB" id="A0AA88H1E5"/>
<dbReference type="SUPFAM" id="SSF81631">
    <property type="entry name" value="PAP/OAS1 substrate-binding domain"/>
    <property type="match status" value="1"/>
</dbReference>
<gene>
    <name evidence="6" type="ORF">C9374_009607</name>
</gene>
<dbReference type="InterPro" id="IPR054708">
    <property type="entry name" value="MTPAP-like_central"/>
</dbReference>
<feature type="region of interest" description="Disordered" evidence="3">
    <location>
        <begin position="175"/>
        <end position="229"/>
    </location>
</feature>
<evidence type="ECO:0008006" key="8">
    <source>
        <dbReference type="Google" id="ProtNLM"/>
    </source>
</evidence>
<dbReference type="InterPro" id="IPR043519">
    <property type="entry name" value="NT_sf"/>
</dbReference>
<dbReference type="Gene3D" id="1.10.1410.10">
    <property type="match status" value="1"/>
</dbReference>
<dbReference type="GO" id="GO:0005730">
    <property type="term" value="C:nucleolus"/>
    <property type="evidence" value="ECO:0007669"/>
    <property type="project" value="TreeGrafter"/>
</dbReference>
<dbReference type="RefSeq" id="XP_044554924.1">
    <property type="nucleotide sequence ID" value="XM_044699813.1"/>
</dbReference>
<keyword evidence="1" id="KW-0479">Metal-binding</keyword>
<feature type="compositionally biased region" description="Polar residues" evidence="3">
    <location>
        <begin position="49"/>
        <end position="64"/>
    </location>
</feature>
<accession>A0AA88H1E5</accession>
<feature type="domain" description="PAP-associated" evidence="4">
    <location>
        <begin position="466"/>
        <end position="526"/>
    </location>
</feature>
<dbReference type="CDD" id="cd05402">
    <property type="entry name" value="NT_PAP_TUTase"/>
    <property type="match status" value="1"/>
</dbReference>
<feature type="region of interest" description="Disordered" evidence="3">
    <location>
        <begin position="1"/>
        <end position="78"/>
    </location>
</feature>
<name>A0AA88H1E5_NAELO</name>